<dbReference type="CDD" id="cd00042">
    <property type="entry name" value="CY"/>
    <property type="match status" value="1"/>
</dbReference>
<evidence type="ECO:0000313" key="7">
    <source>
        <dbReference type="Proteomes" id="UP001166093"/>
    </source>
</evidence>
<dbReference type="InterPro" id="IPR046350">
    <property type="entry name" value="Cystatin_sf"/>
</dbReference>
<keyword evidence="4" id="KW-0732">Signal</keyword>
<organism evidence="6 7">
    <name type="scientific">Polyodon spathula</name>
    <name type="common">North American paddlefish</name>
    <name type="synonym">Squalus spathula</name>
    <dbReference type="NCBI Taxonomy" id="7913"/>
    <lineage>
        <taxon>Eukaryota</taxon>
        <taxon>Metazoa</taxon>
        <taxon>Chordata</taxon>
        <taxon>Craniata</taxon>
        <taxon>Vertebrata</taxon>
        <taxon>Euteleostomi</taxon>
        <taxon>Actinopterygii</taxon>
        <taxon>Chondrostei</taxon>
        <taxon>Acipenseriformes</taxon>
        <taxon>Polyodontidae</taxon>
        <taxon>Polyodon</taxon>
    </lineage>
</organism>
<protein>
    <submittedName>
        <fullName evidence="6">CYT2 protein</fullName>
    </submittedName>
</protein>
<dbReference type="PANTHER" id="PTHR46186:SF2">
    <property type="entry name" value="CYSTATIN"/>
    <property type="match status" value="1"/>
</dbReference>
<keyword evidence="7" id="KW-1185">Reference proteome</keyword>
<dbReference type="SUPFAM" id="SSF54403">
    <property type="entry name" value="Cystatin/monellin"/>
    <property type="match status" value="1"/>
</dbReference>
<evidence type="ECO:0000256" key="2">
    <source>
        <dbReference type="ARBA" id="ARBA00022690"/>
    </source>
</evidence>
<evidence type="ECO:0000259" key="5">
    <source>
        <dbReference type="SMART" id="SM00043"/>
    </source>
</evidence>
<sequence length="112" mass="12061">MASWWHCVFLVLTVSTASAEQFGGLKEASLSSPGVQRAASFAVAEYNKESTDGYASKMTAVLSAKTQVVAGVKYFLDVEMGLTKCKKGESNDVQSCALNNIDKVKTVFITMH</sequence>
<feature type="non-terminal residue" evidence="6">
    <location>
        <position position="112"/>
    </location>
</feature>
<dbReference type="Pfam" id="PF00031">
    <property type="entry name" value="Cystatin"/>
    <property type="match status" value="1"/>
</dbReference>
<evidence type="ECO:0000313" key="6">
    <source>
        <dbReference type="EMBL" id="MBN3279830.1"/>
    </source>
</evidence>
<dbReference type="PANTHER" id="PTHR46186">
    <property type="entry name" value="CYSTATIN"/>
    <property type="match status" value="1"/>
</dbReference>
<comment type="caution">
    <text evidence="6">The sequence shown here is derived from an EMBL/GenBank/DDBJ whole genome shotgun (WGS) entry which is preliminary data.</text>
</comment>
<accession>A0ABS2XZL4</accession>
<dbReference type="SMART" id="SM00043">
    <property type="entry name" value="CY"/>
    <property type="match status" value="1"/>
</dbReference>
<feature type="domain" description="Cystatin" evidence="5">
    <location>
        <begin position="20"/>
        <end position="112"/>
    </location>
</feature>
<comment type="similarity">
    <text evidence="1">Belongs to the cystatin family.</text>
</comment>
<evidence type="ECO:0000256" key="4">
    <source>
        <dbReference type="SAM" id="SignalP"/>
    </source>
</evidence>
<feature type="chain" id="PRO_5045756253" evidence="4">
    <location>
        <begin position="20"/>
        <end position="112"/>
    </location>
</feature>
<dbReference type="Gene3D" id="3.10.450.10">
    <property type="match status" value="1"/>
</dbReference>
<dbReference type="Proteomes" id="UP001166093">
    <property type="component" value="Unassembled WGS sequence"/>
</dbReference>
<gene>
    <name evidence="6" type="primary">Cyt2</name>
    <name evidence="6" type="ORF">GTO93_0007146</name>
</gene>
<evidence type="ECO:0000256" key="3">
    <source>
        <dbReference type="ARBA" id="ARBA00022704"/>
    </source>
</evidence>
<evidence type="ECO:0000256" key="1">
    <source>
        <dbReference type="ARBA" id="ARBA00009403"/>
    </source>
</evidence>
<name>A0ABS2XZL4_POLSP</name>
<feature type="non-terminal residue" evidence="6">
    <location>
        <position position="1"/>
    </location>
</feature>
<feature type="signal peptide" evidence="4">
    <location>
        <begin position="1"/>
        <end position="19"/>
    </location>
</feature>
<dbReference type="EMBL" id="JAAWVQ010093003">
    <property type="protein sequence ID" value="MBN3279830.1"/>
    <property type="molecule type" value="Genomic_DNA"/>
</dbReference>
<proteinExistence type="inferred from homology"/>
<dbReference type="InterPro" id="IPR000010">
    <property type="entry name" value="Cystatin_dom"/>
</dbReference>
<dbReference type="InterPro" id="IPR018073">
    <property type="entry name" value="Prot_inh_cystat_CS"/>
</dbReference>
<reference evidence="6" key="1">
    <citation type="journal article" date="2021" name="Cell">
        <title>Tracing the genetic footprints of vertebrate landing in non-teleost ray-finned fishes.</title>
        <authorList>
            <person name="Bi X."/>
            <person name="Wang K."/>
            <person name="Yang L."/>
            <person name="Pan H."/>
            <person name="Jiang H."/>
            <person name="Wei Q."/>
            <person name="Fang M."/>
            <person name="Yu H."/>
            <person name="Zhu C."/>
            <person name="Cai Y."/>
            <person name="He Y."/>
            <person name="Gan X."/>
            <person name="Zeng H."/>
            <person name="Yu D."/>
            <person name="Zhu Y."/>
            <person name="Jiang H."/>
            <person name="Qiu Q."/>
            <person name="Yang H."/>
            <person name="Zhang Y.E."/>
            <person name="Wang W."/>
            <person name="Zhu M."/>
            <person name="He S."/>
            <person name="Zhang G."/>
        </authorList>
    </citation>
    <scope>NUCLEOTIDE SEQUENCE</scope>
    <source>
        <strain evidence="6">Pddl_001</strain>
    </source>
</reference>
<keyword evidence="2" id="KW-0646">Protease inhibitor</keyword>
<keyword evidence="3" id="KW-0789">Thiol protease inhibitor</keyword>
<dbReference type="PROSITE" id="PS00287">
    <property type="entry name" value="CYSTATIN"/>
    <property type="match status" value="1"/>
</dbReference>